<protein>
    <recommendedName>
        <fullName evidence="5">Lipopolysaccharide assembly protein A domain-containing protein</fullName>
    </recommendedName>
</protein>
<dbReference type="AlphaFoldDB" id="D6SP71"/>
<dbReference type="EMBL" id="ACJN02000002">
    <property type="protein sequence ID" value="EFI34547.1"/>
    <property type="molecule type" value="Genomic_DNA"/>
</dbReference>
<feature type="coiled-coil region" evidence="1">
    <location>
        <begin position="72"/>
        <end position="99"/>
    </location>
</feature>
<evidence type="ECO:0000256" key="1">
    <source>
        <dbReference type="SAM" id="Coils"/>
    </source>
</evidence>
<keyword evidence="2" id="KW-0812">Transmembrane</keyword>
<accession>D6SP71</accession>
<keyword evidence="2" id="KW-0472">Membrane</keyword>
<name>D6SP71_9BACT</name>
<feature type="coiled-coil region" evidence="1">
    <location>
        <begin position="175"/>
        <end position="223"/>
    </location>
</feature>
<organism evidence="3 4">
    <name type="scientific">Desulfonatronospira thiodismutans ASO3-1</name>
    <dbReference type="NCBI Taxonomy" id="555779"/>
    <lineage>
        <taxon>Bacteria</taxon>
        <taxon>Pseudomonadati</taxon>
        <taxon>Thermodesulfobacteriota</taxon>
        <taxon>Desulfovibrionia</taxon>
        <taxon>Desulfovibrionales</taxon>
        <taxon>Desulfonatronovibrionaceae</taxon>
        <taxon>Desulfonatronospira</taxon>
    </lineage>
</organism>
<gene>
    <name evidence="3" type="ORF">Dthio_PD1919</name>
</gene>
<dbReference type="RefSeq" id="WP_008869867.1">
    <property type="nucleotide sequence ID" value="NZ_ACJN02000002.1"/>
</dbReference>
<evidence type="ECO:0000256" key="2">
    <source>
        <dbReference type="SAM" id="Phobius"/>
    </source>
</evidence>
<reference evidence="3" key="1">
    <citation type="submission" date="2010-05" db="EMBL/GenBank/DDBJ databases">
        <title>The draft genome of Desulfonatronospira thiodismutans ASO3-1.</title>
        <authorList>
            <consortium name="US DOE Joint Genome Institute (JGI-PGF)"/>
            <person name="Lucas S."/>
            <person name="Copeland A."/>
            <person name="Lapidus A."/>
            <person name="Cheng J.-F."/>
            <person name="Bruce D."/>
            <person name="Goodwin L."/>
            <person name="Pitluck S."/>
            <person name="Chertkov O."/>
            <person name="Brettin T."/>
            <person name="Detter J.C."/>
            <person name="Han C."/>
            <person name="Land M.L."/>
            <person name="Hauser L."/>
            <person name="Kyrpides N."/>
            <person name="Mikhailova N."/>
            <person name="Muyzer G."/>
            <person name="Woyke T."/>
        </authorList>
    </citation>
    <scope>NUCLEOTIDE SEQUENCE [LARGE SCALE GENOMIC DNA]</scope>
    <source>
        <strain evidence="3">ASO3-1</strain>
    </source>
</reference>
<sequence>MNAFRLIFLLLVFAAVMLGLSQNTETLGLKAPLELDLWFIELSLPQVAMYVFIFFCFLLGIIFGIITFFPANREAREKLKVLRKKLRLLQEDFKTAEMERARQIMKRQEKISPDEEAFKEEIVSSASSRAWGKAAMAGCVVLFFILVALYYYGHTEFEKVHEQTKANMEKTTGMIEDTQSSLDSLEHDFRDADKKLGELDREFREETAKLQDATENMQEKLQKHSGEISELKLIPVKTRDYLTVMHLEQYLQTLGYLKKEADTEEDRKRLQEAAEEVRKALEHYREKSD</sequence>
<evidence type="ECO:0008006" key="5">
    <source>
        <dbReference type="Google" id="ProtNLM"/>
    </source>
</evidence>
<proteinExistence type="predicted"/>
<dbReference type="Proteomes" id="UP000005496">
    <property type="component" value="Unassembled WGS sequence"/>
</dbReference>
<keyword evidence="2" id="KW-1133">Transmembrane helix</keyword>
<comment type="caution">
    <text evidence="3">The sequence shown here is derived from an EMBL/GenBank/DDBJ whole genome shotgun (WGS) entry which is preliminary data.</text>
</comment>
<evidence type="ECO:0000313" key="3">
    <source>
        <dbReference type="EMBL" id="EFI34547.1"/>
    </source>
</evidence>
<keyword evidence="1" id="KW-0175">Coiled coil</keyword>
<feature type="coiled-coil region" evidence="1">
    <location>
        <begin position="260"/>
        <end position="287"/>
    </location>
</feature>
<keyword evidence="4" id="KW-1185">Reference proteome</keyword>
<dbReference type="OrthoDB" id="5472210at2"/>
<evidence type="ECO:0000313" key="4">
    <source>
        <dbReference type="Proteomes" id="UP000005496"/>
    </source>
</evidence>
<feature type="transmembrane region" description="Helical" evidence="2">
    <location>
        <begin position="134"/>
        <end position="153"/>
    </location>
</feature>
<feature type="transmembrane region" description="Helical" evidence="2">
    <location>
        <begin position="47"/>
        <end position="69"/>
    </location>
</feature>